<dbReference type="Gene3D" id="3.90.25.10">
    <property type="entry name" value="UDP-galactose 4-epimerase, domain 1"/>
    <property type="match status" value="1"/>
</dbReference>
<dbReference type="HAMAP" id="MF_00955">
    <property type="entry name" value="GDP_Man_dehydratase"/>
    <property type="match status" value="1"/>
</dbReference>
<dbReference type="UniPathway" id="UPA00128">
    <property type="reaction ID" value="UER00190"/>
</dbReference>
<proteinExistence type="inferred from homology"/>
<evidence type="ECO:0000313" key="12">
    <source>
        <dbReference type="Proteomes" id="UP000759131"/>
    </source>
</evidence>
<dbReference type="Gene3D" id="3.40.50.720">
    <property type="entry name" value="NAD(P)-binding Rossmann-like Domain"/>
    <property type="match status" value="1"/>
</dbReference>
<gene>
    <name evidence="11" type="ORF">OSB1V03_LOCUS4028</name>
</gene>
<dbReference type="FunFam" id="3.40.50.720:FF:001053">
    <property type="entry name" value="GDP-mannose 4,6 dehydratase"/>
    <property type="match status" value="1"/>
</dbReference>
<dbReference type="GO" id="GO:0008446">
    <property type="term" value="F:GDP-mannose 4,6-dehydratase activity"/>
    <property type="evidence" value="ECO:0007669"/>
    <property type="project" value="UniProtKB-EC"/>
</dbReference>
<comment type="cofactor">
    <cofactor evidence="1">
        <name>NADP(+)</name>
        <dbReference type="ChEBI" id="CHEBI:58349"/>
    </cofactor>
</comment>
<dbReference type="EMBL" id="OC856312">
    <property type="protein sequence ID" value="CAD7623573.1"/>
    <property type="molecule type" value="Genomic_DNA"/>
</dbReference>
<dbReference type="EC" id="4.2.1.47" evidence="4"/>
<accession>A0A7R9KIK3</accession>
<evidence type="ECO:0000256" key="3">
    <source>
        <dbReference type="ARBA" id="ARBA00009263"/>
    </source>
</evidence>
<evidence type="ECO:0000256" key="2">
    <source>
        <dbReference type="ARBA" id="ARBA00004912"/>
    </source>
</evidence>
<comment type="pathway">
    <text evidence="2">Nucleotide-sugar biosynthesis; GDP-L-fucose biosynthesis via de novo pathway; GDP-L-fucose from GDP-alpha-D-mannose: step 1/2.</text>
</comment>
<organism evidence="11">
    <name type="scientific">Medioppia subpectinata</name>
    <dbReference type="NCBI Taxonomy" id="1979941"/>
    <lineage>
        <taxon>Eukaryota</taxon>
        <taxon>Metazoa</taxon>
        <taxon>Ecdysozoa</taxon>
        <taxon>Arthropoda</taxon>
        <taxon>Chelicerata</taxon>
        <taxon>Arachnida</taxon>
        <taxon>Acari</taxon>
        <taxon>Acariformes</taxon>
        <taxon>Sarcoptiformes</taxon>
        <taxon>Oribatida</taxon>
        <taxon>Brachypylina</taxon>
        <taxon>Oppioidea</taxon>
        <taxon>Oppiidae</taxon>
        <taxon>Medioppia</taxon>
    </lineage>
</organism>
<dbReference type="InterPro" id="IPR036291">
    <property type="entry name" value="NAD(P)-bd_dom_sf"/>
</dbReference>
<evidence type="ECO:0000259" key="10">
    <source>
        <dbReference type="Pfam" id="PF16363"/>
    </source>
</evidence>
<dbReference type="GO" id="GO:0042351">
    <property type="term" value="P:'de novo' GDP-L-fucose biosynthetic process"/>
    <property type="evidence" value="ECO:0007669"/>
    <property type="project" value="UniProtKB-UniPathway"/>
</dbReference>
<evidence type="ECO:0000256" key="7">
    <source>
        <dbReference type="ARBA" id="ARBA00031085"/>
    </source>
</evidence>
<dbReference type="NCBIfam" id="TIGR01472">
    <property type="entry name" value="gmd"/>
    <property type="match status" value="1"/>
</dbReference>
<evidence type="ECO:0000256" key="9">
    <source>
        <dbReference type="ARBA" id="ARBA00071431"/>
    </source>
</evidence>
<dbReference type="CDD" id="cd05260">
    <property type="entry name" value="GDP_MD_SDR_e"/>
    <property type="match status" value="1"/>
</dbReference>
<comment type="similarity">
    <text evidence="3">Belongs to the NAD(P)-dependent epimerase/dehydratase family. GDP-mannose 4,6-dehydratase subfamily.</text>
</comment>
<dbReference type="PANTHER" id="PTHR43715">
    <property type="entry name" value="GDP-MANNOSE 4,6-DEHYDRATASE"/>
    <property type="match status" value="1"/>
</dbReference>
<reference evidence="11" key="1">
    <citation type="submission" date="2020-11" db="EMBL/GenBank/DDBJ databases">
        <authorList>
            <person name="Tran Van P."/>
        </authorList>
    </citation>
    <scope>NUCLEOTIDE SEQUENCE</scope>
</reference>
<dbReference type="OrthoDB" id="10253554at2759"/>
<evidence type="ECO:0000256" key="6">
    <source>
        <dbReference type="ARBA" id="ARBA00023239"/>
    </source>
</evidence>
<protein>
    <recommendedName>
        <fullName evidence="9">GDP-mannose 4,6 dehydratase</fullName>
        <ecNumber evidence="4">4.2.1.47</ecNumber>
    </recommendedName>
    <alternativeName>
        <fullName evidence="7">GDP-D-mannose dehydratase</fullName>
    </alternativeName>
</protein>
<sequence length="343" mass="38496">MDVNGKVAVNGTAGASGKKVAFITGITGQDGSYLAELLLEKGYEVHGVIRRSSSFNTGRIEHLYGDPLTHRGGSMHLHYGDMTDSSCLVKLIHEIRPTEIYNLAAQSHVKVSFDLSEYTANVDALGTLRILDAIRTAGLEPTVRFYQASTSELYGKVQQIPQTETTPFYPRSPYGVAKLYGYWIVVNYREAYGIYATNGILFNHESPRRGETFVTRKITRSVAKIHLGEMEYFELGNLDSRRDWGHAKDYVEAMWLMLQQPVPTDYVISTGEAHSVREFVELAFKRIGREIVWEGSGVNEVGKDRETGIIRVRVNQKHFRPSEVVTAPVPYRTAHPQHDLSLA</sequence>
<evidence type="ECO:0000313" key="11">
    <source>
        <dbReference type="EMBL" id="CAD7623573.1"/>
    </source>
</evidence>
<dbReference type="InterPro" id="IPR016040">
    <property type="entry name" value="NAD(P)-bd_dom"/>
</dbReference>
<evidence type="ECO:0000256" key="1">
    <source>
        <dbReference type="ARBA" id="ARBA00001937"/>
    </source>
</evidence>
<dbReference type="EMBL" id="CAJPIZ010001737">
    <property type="protein sequence ID" value="CAG2104003.1"/>
    <property type="molecule type" value="Genomic_DNA"/>
</dbReference>
<keyword evidence="6" id="KW-0456">Lyase</keyword>
<dbReference type="AlphaFoldDB" id="A0A7R9KIK3"/>
<dbReference type="PANTHER" id="PTHR43715:SF1">
    <property type="entry name" value="GDP-MANNOSE 4,6 DEHYDRATASE"/>
    <property type="match status" value="1"/>
</dbReference>
<dbReference type="SUPFAM" id="SSF51735">
    <property type="entry name" value="NAD(P)-binding Rossmann-fold domains"/>
    <property type="match status" value="1"/>
</dbReference>
<feature type="domain" description="NAD(P)-binding" evidence="10">
    <location>
        <begin position="22"/>
        <end position="325"/>
    </location>
</feature>
<evidence type="ECO:0000256" key="4">
    <source>
        <dbReference type="ARBA" id="ARBA00011989"/>
    </source>
</evidence>
<dbReference type="Pfam" id="PF16363">
    <property type="entry name" value="GDP_Man_Dehyd"/>
    <property type="match status" value="1"/>
</dbReference>
<comment type="catalytic activity">
    <reaction evidence="8">
        <text>GDP-alpha-D-mannose = GDP-4-dehydro-alpha-D-rhamnose + H2O</text>
        <dbReference type="Rhea" id="RHEA:23820"/>
        <dbReference type="ChEBI" id="CHEBI:15377"/>
        <dbReference type="ChEBI" id="CHEBI:57527"/>
        <dbReference type="ChEBI" id="CHEBI:57964"/>
        <dbReference type="EC" id="4.2.1.47"/>
    </reaction>
    <physiologicalReaction direction="left-to-right" evidence="8">
        <dbReference type="Rhea" id="RHEA:23821"/>
    </physiologicalReaction>
</comment>
<keyword evidence="5" id="KW-0521">NADP</keyword>
<evidence type="ECO:0000256" key="5">
    <source>
        <dbReference type="ARBA" id="ARBA00022857"/>
    </source>
</evidence>
<keyword evidence="12" id="KW-1185">Reference proteome</keyword>
<dbReference type="InterPro" id="IPR006368">
    <property type="entry name" value="GDP_Man_deHydtase"/>
</dbReference>
<name>A0A7R9KIK3_9ACAR</name>
<dbReference type="Proteomes" id="UP000759131">
    <property type="component" value="Unassembled WGS sequence"/>
</dbReference>
<evidence type="ECO:0000256" key="8">
    <source>
        <dbReference type="ARBA" id="ARBA00050823"/>
    </source>
</evidence>